<dbReference type="Proteomes" id="UP001497045">
    <property type="component" value="Unassembled WGS sequence"/>
</dbReference>
<feature type="signal peptide" evidence="1">
    <location>
        <begin position="1"/>
        <end position="23"/>
    </location>
</feature>
<proteinExistence type="predicted"/>
<organism evidence="2 3">
    <name type="scientific">Aurantiacibacter gilvus</name>
    <dbReference type="NCBI Taxonomy" id="3139141"/>
    <lineage>
        <taxon>Bacteria</taxon>
        <taxon>Pseudomonadati</taxon>
        <taxon>Pseudomonadota</taxon>
        <taxon>Alphaproteobacteria</taxon>
        <taxon>Sphingomonadales</taxon>
        <taxon>Erythrobacteraceae</taxon>
        <taxon>Aurantiacibacter</taxon>
    </lineage>
</organism>
<dbReference type="RefSeq" id="WP_341674577.1">
    <property type="nucleotide sequence ID" value="NZ_JBBYHV010000002.1"/>
</dbReference>
<keyword evidence="3" id="KW-1185">Reference proteome</keyword>
<accession>A0ABU9IIM7</accession>
<protein>
    <recommendedName>
        <fullName evidence="4">SH3 domain-containing protein</fullName>
    </recommendedName>
</protein>
<sequence>MLRLTATALALPLLALVAIPAQAQDENDPYAPCAAMTDDAARLACFDSTYASQRVVIAEQVEEREAAVEEVFGFRDEDRIVERTDEEITVTATVSEILQGARRSQVLLLDNGQLWREVSGSTLRNRVREGWSATISRHWSGVYEMRFEGRTGYLRVERMN</sequence>
<name>A0ABU9IIM7_9SPHN</name>
<gene>
    <name evidence="2" type="ORF">AAEO60_15295</name>
</gene>
<evidence type="ECO:0000313" key="3">
    <source>
        <dbReference type="Proteomes" id="UP001497045"/>
    </source>
</evidence>
<evidence type="ECO:0000313" key="2">
    <source>
        <dbReference type="EMBL" id="MEL1252041.1"/>
    </source>
</evidence>
<evidence type="ECO:0008006" key="4">
    <source>
        <dbReference type="Google" id="ProtNLM"/>
    </source>
</evidence>
<reference evidence="2 3" key="1">
    <citation type="submission" date="2024-04" db="EMBL/GenBank/DDBJ databases">
        <title>Aurantiacibacter sp. DGU6 16S ribosomal RNA gene Genome sequencing and assembly.</title>
        <authorList>
            <person name="Park S."/>
        </authorList>
    </citation>
    <scope>NUCLEOTIDE SEQUENCE [LARGE SCALE GENOMIC DNA]</scope>
    <source>
        <strain evidence="2 3">DGU6</strain>
    </source>
</reference>
<feature type="chain" id="PRO_5045806280" description="SH3 domain-containing protein" evidence="1">
    <location>
        <begin position="24"/>
        <end position="160"/>
    </location>
</feature>
<dbReference type="EMBL" id="JBBYHV010000002">
    <property type="protein sequence ID" value="MEL1252041.1"/>
    <property type="molecule type" value="Genomic_DNA"/>
</dbReference>
<keyword evidence="1" id="KW-0732">Signal</keyword>
<evidence type="ECO:0000256" key="1">
    <source>
        <dbReference type="SAM" id="SignalP"/>
    </source>
</evidence>
<comment type="caution">
    <text evidence="2">The sequence shown here is derived from an EMBL/GenBank/DDBJ whole genome shotgun (WGS) entry which is preliminary data.</text>
</comment>